<gene>
    <name evidence="3" type="ORF">PCOR1329_LOCUS7361</name>
</gene>
<comment type="caution">
    <text evidence="3">The sequence shown here is derived from an EMBL/GenBank/DDBJ whole genome shotgun (WGS) entry which is preliminary data.</text>
</comment>
<feature type="compositionally biased region" description="Low complexity" evidence="2">
    <location>
        <begin position="121"/>
        <end position="134"/>
    </location>
</feature>
<feature type="region of interest" description="Disordered" evidence="2">
    <location>
        <begin position="108"/>
        <end position="165"/>
    </location>
</feature>
<name>A0ABN9Q2V2_9DINO</name>
<evidence type="ECO:0000256" key="1">
    <source>
        <dbReference type="SAM" id="Coils"/>
    </source>
</evidence>
<feature type="region of interest" description="Disordered" evidence="2">
    <location>
        <begin position="18"/>
        <end position="39"/>
    </location>
</feature>
<feature type="non-terminal residue" evidence="3">
    <location>
        <position position="1"/>
    </location>
</feature>
<organism evidence="3 4">
    <name type="scientific">Prorocentrum cordatum</name>
    <dbReference type="NCBI Taxonomy" id="2364126"/>
    <lineage>
        <taxon>Eukaryota</taxon>
        <taxon>Sar</taxon>
        <taxon>Alveolata</taxon>
        <taxon>Dinophyceae</taxon>
        <taxon>Prorocentrales</taxon>
        <taxon>Prorocentraceae</taxon>
        <taxon>Prorocentrum</taxon>
    </lineage>
</organism>
<keyword evidence="1" id="KW-0175">Coiled coil</keyword>
<accession>A0ABN9Q2V2</accession>
<evidence type="ECO:0000313" key="3">
    <source>
        <dbReference type="EMBL" id="CAK0798676.1"/>
    </source>
</evidence>
<protein>
    <submittedName>
        <fullName evidence="3">Uncharacterized protein</fullName>
    </submittedName>
</protein>
<dbReference type="EMBL" id="CAUYUJ010001996">
    <property type="protein sequence ID" value="CAK0798676.1"/>
    <property type="molecule type" value="Genomic_DNA"/>
</dbReference>
<feature type="compositionally biased region" description="Gly residues" evidence="2">
    <location>
        <begin position="265"/>
        <end position="278"/>
    </location>
</feature>
<feature type="compositionally biased region" description="Pro residues" evidence="2">
    <location>
        <begin position="298"/>
        <end position="308"/>
    </location>
</feature>
<feature type="compositionally biased region" description="Pro residues" evidence="2">
    <location>
        <begin position="236"/>
        <end position="264"/>
    </location>
</feature>
<feature type="compositionally biased region" description="Low complexity" evidence="2">
    <location>
        <begin position="219"/>
        <end position="228"/>
    </location>
</feature>
<dbReference type="Proteomes" id="UP001189429">
    <property type="component" value="Unassembled WGS sequence"/>
</dbReference>
<feature type="coiled-coil region" evidence="1">
    <location>
        <begin position="438"/>
        <end position="465"/>
    </location>
</feature>
<feature type="non-terminal residue" evidence="3">
    <location>
        <position position="527"/>
    </location>
</feature>
<feature type="compositionally biased region" description="Pro residues" evidence="2">
    <location>
        <begin position="328"/>
        <end position="347"/>
    </location>
</feature>
<keyword evidence="4" id="KW-1185">Reference proteome</keyword>
<evidence type="ECO:0000256" key="2">
    <source>
        <dbReference type="SAM" id="MobiDB-lite"/>
    </source>
</evidence>
<feature type="region of interest" description="Disordered" evidence="2">
    <location>
        <begin position="370"/>
        <end position="405"/>
    </location>
</feature>
<evidence type="ECO:0000313" key="4">
    <source>
        <dbReference type="Proteomes" id="UP001189429"/>
    </source>
</evidence>
<sequence length="527" mass="52993">ARVPIGCDYRRRPFGCGAARSEASDRAREPPTSTRAALAAAAPDGVGAVAGRGVQPAASHEVPVAAHWQSSGAVGRAAGALRPGEGWWPAATLPQRLPVSLGWCQESGTAPAPMPSPEAWTAPSPSLPLASAGPPASPAPETPGSPGRLLRTPAFPPPPLQGAAACQPHELNIGLPGLLQRMLSGEPAQKGLPPHGACVGGWACGGAEHNPALPPGALSPPGASLPSPQHSGALPPGVPPIAAPLQPFAPPPGVPLPFSKPWPGGPHGGWPLGPGAGGPQEAPPASPGLPRRFASLPLPLPAPQPPAPGLGSNMSLSALPLAASAPPLGAPLPPSPVPPAKAPPPPVPERRLSFHGLQGPAAAVVSGGCASSSFRAASPPPGSGLCGQRSPPLGQRLPRASWGSGGDGLGMAPAWAPQGAPAVYNGVCQAQASPAGSNESAWTDMEEEERVLQELERKPEEEKSAIVLFAEGLLEQRVSREKSRKREQAQLLQLQLGSLAARAGQSQLACQAAPQPAAPWQPLGQPL</sequence>
<feature type="region of interest" description="Disordered" evidence="2">
    <location>
        <begin position="325"/>
        <end position="353"/>
    </location>
</feature>
<feature type="region of interest" description="Disordered" evidence="2">
    <location>
        <begin position="213"/>
        <end position="313"/>
    </location>
</feature>
<reference evidence="3" key="1">
    <citation type="submission" date="2023-10" db="EMBL/GenBank/DDBJ databases">
        <authorList>
            <person name="Chen Y."/>
            <person name="Shah S."/>
            <person name="Dougan E. K."/>
            <person name="Thang M."/>
            <person name="Chan C."/>
        </authorList>
    </citation>
    <scope>NUCLEOTIDE SEQUENCE [LARGE SCALE GENOMIC DNA]</scope>
</reference>
<proteinExistence type="predicted"/>